<dbReference type="AlphaFoldDB" id="A0A2H1V8W1"/>
<evidence type="ECO:0000256" key="3">
    <source>
        <dbReference type="ARBA" id="ARBA00022692"/>
    </source>
</evidence>
<keyword evidence="3" id="KW-0812">Transmembrane</keyword>
<keyword evidence="7" id="KW-1133">Transmembrane helix</keyword>
<evidence type="ECO:0000256" key="1">
    <source>
        <dbReference type="ARBA" id="ARBA00004648"/>
    </source>
</evidence>
<evidence type="ECO:0000313" key="13">
    <source>
        <dbReference type="EMBL" id="SOQ37249.1"/>
    </source>
</evidence>
<dbReference type="EC" id="3.2.1.106" evidence="11"/>
<evidence type="ECO:0000256" key="6">
    <source>
        <dbReference type="ARBA" id="ARBA00022968"/>
    </source>
</evidence>
<evidence type="ECO:0000256" key="10">
    <source>
        <dbReference type="ARBA" id="ARBA00023295"/>
    </source>
</evidence>
<evidence type="ECO:0000256" key="9">
    <source>
        <dbReference type="ARBA" id="ARBA00023180"/>
    </source>
</evidence>
<evidence type="ECO:0000259" key="12">
    <source>
        <dbReference type="Pfam" id="PF03200"/>
    </source>
</evidence>
<keyword evidence="6" id="KW-0735">Signal-anchor</keyword>
<dbReference type="GO" id="GO:0005789">
    <property type="term" value="C:endoplasmic reticulum membrane"/>
    <property type="evidence" value="ECO:0007669"/>
    <property type="project" value="UniProtKB-SubCell"/>
</dbReference>
<dbReference type="PANTHER" id="PTHR10412:SF11">
    <property type="entry name" value="MANNOSYL-OLIGOSACCHARIDE GLUCOSIDASE"/>
    <property type="match status" value="1"/>
</dbReference>
<reference evidence="13" key="1">
    <citation type="submission" date="2016-07" db="EMBL/GenBank/DDBJ databases">
        <authorList>
            <person name="Bretaudeau A."/>
        </authorList>
    </citation>
    <scope>NUCLEOTIDE SEQUENCE</scope>
    <source>
        <strain evidence="13">Rice</strain>
        <tissue evidence="13">Whole body</tissue>
    </source>
</reference>
<dbReference type="GO" id="GO:0009311">
    <property type="term" value="P:oligosaccharide metabolic process"/>
    <property type="evidence" value="ECO:0007669"/>
    <property type="project" value="InterPro"/>
</dbReference>
<evidence type="ECO:0000256" key="2">
    <source>
        <dbReference type="ARBA" id="ARBA00010833"/>
    </source>
</evidence>
<dbReference type="GO" id="GO:0004573">
    <property type="term" value="F:Glc3Man9GlcNAc2 oligosaccharide glucosidase activity"/>
    <property type="evidence" value="ECO:0007669"/>
    <property type="project" value="UniProtKB-EC"/>
</dbReference>
<evidence type="ECO:0000256" key="8">
    <source>
        <dbReference type="ARBA" id="ARBA00023136"/>
    </source>
</evidence>
<evidence type="ECO:0000256" key="5">
    <source>
        <dbReference type="ARBA" id="ARBA00022824"/>
    </source>
</evidence>
<sequence>MTSPALGKARGSVRLLLTKNHPIPTPARRAGAPINPLAQHGARPSVLAGPDLGPYQLSGPVYRNTEHDPPYWRGQIWVPINYLALSSLKYYANAEGPHAARAAELNGRLRDNVVRNILNQYKKTGYLFEQYSAEDGKGSGCKPFNGWTALVFQAMLEAYALLSVAVAARQSPRRVSRNAAHEYEPLAWLETSRVPRQTVTSSED</sequence>
<evidence type="ECO:0000256" key="11">
    <source>
        <dbReference type="ARBA" id="ARBA00038888"/>
    </source>
</evidence>
<keyword evidence="9" id="KW-0325">Glycoprotein</keyword>
<protein>
    <recommendedName>
        <fullName evidence="11">mannosyl-oligosaccharide glucosidase</fullName>
        <ecNumber evidence="11">3.2.1.106</ecNumber>
    </recommendedName>
</protein>
<dbReference type="InterPro" id="IPR008928">
    <property type="entry name" value="6-hairpin_glycosidase_sf"/>
</dbReference>
<dbReference type="InterPro" id="IPR012341">
    <property type="entry name" value="6hp_glycosidase-like_sf"/>
</dbReference>
<dbReference type="Gene3D" id="1.50.10.10">
    <property type="match status" value="1"/>
</dbReference>
<evidence type="ECO:0000256" key="4">
    <source>
        <dbReference type="ARBA" id="ARBA00022801"/>
    </source>
</evidence>
<accession>A0A2H1V8W1</accession>
<keyword evidence="5" id="KW-0256">Endoplasmic reticulum</keyword>
<dbReference type="InterPro" id="IPR031335">
    <property type="entry name" value="Glyco_hydro_63_C"/>
</dbReference>
<organism evidence="13">
    <name type="scientific">Spodoptera frugiperda</name>
    <name type="common">Fall armyworm</name>
    <dbReference type="NCBI Taxonomy" id="7108"/>
    <lineage>
        <taxon>Eukaryota</taxon>
        <taxon>Metazoa</taxon>
        <taxon>Ecdysozoa</taxon>
        <taxon>Arthropoda</taxon>
        <taxon>Hexapoda</taxon>
        <taxon>Insecta</taxon>
        <taxon>Pterygota</taxon>
        <taxon>Neoptera</taxon>
        <taxon>Endopterygota</taxon>
        <taxon>Lepidoptera</taxon>
        <taxon>Glossata</taxon>
        <taxon>Ditrysia</taxon>
        <taxon>Noctuoidea</taxon>
        <taxon>Noctuidae</taxon>
        <taxon>Amphipyrinae</taxon>
        <taxon>Spodoptera</taxon>
    </lineage>
</organism>
<name>A0A2H1V8W1_SPOFR</name>
<comment type="similarity">
    <text evidence="2">Belongs to the glycosyl hydrolase 63 family.</text>
</comment>
<keyword evidence="10" id="KW-0326">Glycosidase</keyword>
<dbReference type="SUPFAM" id="SSF48208">
    <property type="entry name" value="Six-hairpin glycosidases"/>
    <property type="match status" value="1"/>
</dbReference>
<dbReference type="EMBL" id="ODYU01001268">
    <property type="protein sequence ID" value="SOQ37249.1"/>
    <property type="molecule type" value="Genomic_DNA"/>
</dbReference>
<dbReference type="Pfam" id="PF03200">
    <property type="entry name" value="Glyco_hydro_63"/>
    <property type="match status" value="1"/>
</dbReference>
<proteinExistence type="inferred from homology"/>
<feature type="domain" description="Glycosyl hydrolase family 63 C-terminal" evidence="12">
    <location>
        <begin position="63"/>
        <end position="155"/>
    </location>
</feature>
<keyword evidence="8" id="KW-0472">Membrane</keyword>
<keyword evidence="4" id="KW-0378">Hydrolase</keyword>
<dbReference type="InterPro" id="IPR004888">
    <property type="entry name" value="Glycoside_hydrolase_63"/>
</dbReference>
<comment type="subcellular location">
    <subcellularLocation>
        <location evidence="1">Endoplasmic reticulum membrane</location>
        <topology evidence="1">Single-pass type II membrane protein</topology>
    </subcellularLocation>
</comment>
<evidence type="ECO:0000256" key="7">
    <source>
        <dbReference type="ARBA" id="ARBA00022989"/>
    </source>
</evidence>
<dbReference type="PANTHER" id="PTHR10412">
    <property type="entry name" value="MANNOSYL-OLIGOSACCHARIDE GLUCOSIDASE"/>
    <property type="match status" value="1"/>
</dbReference>
<gene>
    <name evidence="13" type="ORF">SFRICE_008992</name>
</gene>
<dbReference type="GO" id="GO:0006487">
    <property type="term" value="P:protein N-linked glycosylation"/>
    <property type="evidence" value="ECO:0007669"/>
    <property type="project" value="TreeGrafter"/>
</dbReference>